<keyword evidence="2" id="KW-1185">Reference proteome</keyword>
<name>A0AAW5KB77_9BACT</name>
<protein>
    <submittedName>
        <fullName evidence="1">Uncharacterized protein</fullName>
    </submittedName>
</protein>
<sequence length="69" mass="7840">MDFFNIPEPPSFERVQNDYSQKQIDLLNEIKTVQQDQAKLLNQMEKASSKDKKWLVIGTISSVIAAIGT</sequence>
<evidence type="ECO:0000313" key="2">
    <source>
        <dbReference type="Proteomes" id="UP001205919"/>
    </source>
</evidence>
<feature type="non-terminal residue" evidence="1">
    <location>
        <position position="69"/>
    </location>
</feature>
<gene>
    <name evidence="1" type="ORF">NE630_15225</name>
</gene>
<dbReference type="AlphaFoldDB" id="A0AAW5KB77"/>
<reference evidence="1 2" key="1">
    <citation type="submission" date="2022-06" db="EMBL/GenBank/DDBJ databases">
        <title>Isolation of gut microbiota from human fecal samples.</title>
        <authorList>
            <person name="Pamer E.G."/>
            <person name="Barat B."/>
            <person name="Waligurski E."/>
            <person name="Medina S."/>
            <person name="Paddock L."/>
            <person name="Mostad J."/>
        </authorList>
    </citation>
    <scope>NUCLEOTIDE SEQUENCE [LARGE SCALE GENOMIC DNA]</scope>
    <source>
        <strain evidence="1 2">DFI.9.90</strain>
    </source>
</reference>
<proteinExistence type="predicted"/>
<comment type="caution">
    <text evidence="1">The sequence shown here is derived from an EMBL/GenBank/DDBJ whole genome shotgun (WGS) entry which is preliminary data.</text>
</comment>
<dbReference type="Proteomes" id="UP001205919">
    <property type="component" value="Unassembled WGS sequence"/>
</dbReference>
<organism evidence="1 2">
    <name type="scientific">Cloacibacillus evryensis</name>
    <dbReference type="NCBI Taxonomy" id="508460"/>
    <lineage>
        <taxon>Bacteria</taxon>
        <taxon>Thermotogati</taxon>
        <taxon>Synergistota</taxon>
        <taxon>Synergistia</taxon>
        <taxon>Synergistales</taxon>
        <taxon>Synergistaceae</taxon>
        <taxon>Cloacibacillus</taxon>
    </lineage>
</organism>
<accession>A0AAW5KB77</accession>
<evidence type="ECO:0000313" key="1">
    <source>
        <dbReference type="EMBL" id="MCQ4815778.1"/>
    </source>
</evidence>
<dbReference type="RefSeq" id="WP_256182469.1">
    <property type="nucleotide sequence ID" value="NZ_JANFYT010000114.1"/>
</dbReference>
<dbReference type="EMBL" id="JANFYT010000114">
    <property type="protein sequence ID" value="MCQ4815778.1"/>
    <property type="molecule type" value="Genomic_DNA"/>
</dbReference>